<dbReference type="GO" id="GO:0000137">
    <property type="term" value="C:Golgi cis cisterna"/>
    <property type="evidence" value="ECO:0007669"/>
    <property type="project" value="TreeGrafter"/>
</dbReference>
<protein>
    <submittedName>
        <fullName evidence="8">Uncharacterized protein</fullName>
    </submittedName>
</protein>
<reference evidence="8 9" key="1">
    <citation type="journal article" date="2007" name="Proc. Natl. Acad. Sci. U.S.A.">
        <title>Dandruff-associated Malassezia genomes reveal convergent and divergent virulence traits shared with plant and human fungal pathogens.</title>
        <authorList>
            <person name="Xu J."/>
            <person name="Saunders C.W."/>
            <person name="Hu P."/>
            <person name="Grant R.A."/>
            <person name="Boekhout T."/>
            <person name="Kuramae E.E."/>
            <person name="Kronstad J.W."/>
            <person name="Deangelis Y.M."/>
            <person name="Reeder N.L."/>
            <person name="Johnstone K.R."/>
            <person name="Leland M."/>
            <person name="Fieno A.M."/>
            <person name="Begley W.M."/>
            <person name="Sun Y."/>
            <person name="Lacey M.P."/>
            <person name="Chaudhary T."/>
            <person name="Keough T."/>
            <person name="Chu L."/>
            <person name="Sears R."/>
            <person name="Yuan B."/>
            <person name="Dawson T.L.Jr."/>
        </authorList>
    </citation>
    <scope>NUCLEOTIDE SEQUENCE [LARGE SCALE GENOMIC DNA]</scope>
    <source>
        <strain evidence="9">ATCC MYA-4612 / CBS 7966</strain>
    </source>
</reference>
<keyword evidence="2 7" id="KW-0812">Transmembrane</keyword>
<dbReference type="STRING" id="425265.A8PX89"/>
<dbReference type="EMBL" id="AAYY01000004">
    <property type="protein sequence ID" value="EDP43968.1"/>
    <property type="molecule type" value="Genomic_DNA"/>
</dbReference>
<accession>A8PX89</accession>
<dbReference type="AlphaFoldDB" id="A8PX89"/>
<dbReference type="FunCoup" id="A8PX89">
    <property type="interactions" value="322"/>
</dbReference>
<gene>
    <name evidence="8" type="ORF">MGL_1365</name>
</gene>
<evidence type="ECO:0000256" key="2">
    <source>
        <dbReference type="ARBA" id="ARBA00022692"/>
    </source>
</evidence>
<evidence type="ECO:0000256" key="1">
    <source>
        <dbReference type="ARBA" id="ARBA00004653"/>
    </source>
</evidence>
<proteinExistence type="inferred from homology"/>
<dbReference type="InParanoid" id="A8PX89"/>
<comment type="similarity">
    <text evidence="6">Belongs to the GOT1 family.</text>
</comment>
<dbReference type="GeneID" id="5855489"/>
<dbReference type="PANTHER" id="PTHR21493:SF9">
    <property type="entry name" value="GOLGI TRANSPORT PROTEIN 1-RELATED"/>
    <property type="match status" value="1"/>
</dbReference>
<comment type="subcellular location">
    <subcellularLocation>
        <location evidence="1">Golgi apparatus membrane</location>
        <topology evidence="1">Multi-pass membrane protein</topology>
    </subcellularLocation>
</comment>
<dbReference type="OMA" id="MWLTDAQ"/>
<evidence type="ECO:0000256" key="4">
    <source>
        <dbReference type="ARBA" id="ARBA00023034"/>
    </source>
</evidence>
<evidence type="ECO:0000313" key="9">
    <source>
        <dbReference type="Proteomes" id="UP000008837"/>
    </source>
</evidence>
<keyword evidence="9" id="KW-1185">Reference proteome</keyword>
<name>A8PX89_MALGO</name>
<keyword evidence="3 7" id="KW-1133">Transmembrane helix</keyword>
<dbReference type="RefSeq" id="XP_001731182.1">
    <property type="nucleotide sequence ID" value="XM_001731130.1"/>
</dbReference>
<dbReference type="GO" id="GO:0042147">
    <property type="term" value="P:retrograde transport, endosome to Golgi"/>
    <property type="evidence" value="ECO:0007669"/>
    <property type="project" value="InterPro"/>
</dbReference>
<feature type="transmembrane region" description="Helical" evidence="7">
    <location>
        <begin position="35"/>
        <end position="56"/>
    </location>
</feature>
<dbReference type="InterPro" id="IPR007305">
    <property type="entry name" value="Vesicle_transpt_Got1/SFT2"/>
</dbReference>
<dbReference type="GO" id="GO:0030134">
    <property type="term" value="C:COPII-coated ER to Golgi transport vesicle"/>
    <property type="evidence" value="ECO:0007669"/>
    <property type="project" value="TreeGrafter"/>
</dbReference>
<evidence type="ECO:0000256" key="5">
    <source>
        <dbReference type="ARBA" id="ARBA00023136"/>
    </source>
</evidence>
<keyword evidence="5 7" id="KW-0472">Membrane</keyword>
<evidence type="ECO:0000313" key="8">
    <source>
        <dbReference type="EMBL" id="EDP43968.1"/>
    </source>
</evidence>
<feature type="transmembrane region" description="Helical" evidence="7">
    <location>
        <begin position="9"/>
        <end position="29"/>
    </location>
</feature>
<dbReference type="GO" id="GO:0000139">
    <property type="term" value="C:Golgi membrane"/>
    <property type="evidence" value="ECO:0007669"/>
    <property type="project" value="UniProtKB-SubCell"/>
</dbReference>
<feature type="transmembrane region" description="Helical" evidence="7">
    <location>
        <begin position="68"/>
        <end position="88"/>
    </location>
</feature>
<dbReference type="PANTHER" id="PTHR21493">
    <property type="entry name" value="CGI-141-RELATED/LIPASE CONTAINING PROTEIN"/>
    <property type="match status" value="1"/>
</dbReference>
<dbReference type="GO" id="GO:0006888">
    <property type="term" value="P:endoplasmic reticulum to Golgi vesicle-mediated transport"/>
    <property type="evidence" value="ECO:0007669"/>
    <property type="project" value="InterPro"/>
</dbReference>
<dbReference type="VEuPathDB" id="FungiDB:MGL_1365"/>
<dbReference type="Proteomes" id="UP000008837">
    <property type="component" value="Unassembled WGS sequence"/>
</dbReference>
<keyword evidence="4" id="KW-0333">Golgi apparatus</keyword>
<dbReference type="InterPro" id="IPR045176">
    <property type="entry name" value="Got1"/>
</dbReference>
<dbReference type="GO" id="GO:0005783">
    <property type="term" value="C:endoplasmic reticulum"/>
    <property type="evidence" value="ECO:0007669"/>
    <property type="project" value="TreeGrafter"/>
</dbReference>
<dbReference type="KEGG" id="mgl:MGL_1365"/>
<evidence type="ECO:0000256" key="7">
    <source>
        <dbReference type="SAM" id="Phobius"/>
    </source>
</evidence>
<evidence type="ECO:0000256" key="3">
    <source>
        <dbReference type="ARBA" id="ARBA00022989"/>
    </source>
</evidence>
<dbReference type="Pfam" id="PF04178">
    <property type="entry name" value="Got1"/>
    <property type="match status" value="1"/>
</dbReference>
<comment type="caution">
    <text evidence="8">The sequence shown here is derived from an EMBL/GenBank/DDBJ whole genome shotgun (WGS) entry which is preliminary data.</text>
</comment>
<dbReference type="GO" id="GO:0005829">
    <property type="term" value="C:cytosol"/>
    <property type="evidence" value="ECO:0007669"/>
    <property type="project" value="GOC"/>
</dbReference>
<evidence type="ECO:0000256" key="6">
    <source>
        <dbReference type="ARBA" id="ARBA00025799"/>
    </source>
</evidence>
<organism evidence="8 9">
    <name type="scientific">Malassezia globosa (strain ATCC MYA-4612 / CBS 7966)</name>
    <name type="common">Dandruff-associated fungus</name>
    <dbReference type="NCBI Taxonomy" id="425265"/>
    <lineage>
        <taxon>Eukaryota</taxon>
        <taxon>Fungi</taxon>
        <taxon>Dikarya</taxon>
        <taxon>Basidiomycota</taxon>
        <taxon>Ustilaginomycotina</taxon>
        <taxon>Malasseziomycetes</taxon>
        <taxon>Malasseziales</taxon>
        <taxon>Malasseziaceae</taxon>
        <taxon>Malassezia</taxon>
    </lineage>
</organism>
<dbReference type="OrthoDB" id="204784at2759"/>
<sequence length="138" mass="15082">MWLTDQQKIGVGLVSGGVFFLALGVIMFFDATLLAMGNVLFVSGIALLIGPQKTLLFFARKQKIRGTVCFFTGMGLVFLRWAIVGVIVETVGFLNLFGDFFPVILSFMRQMPIIGNVFSLPVIGQVMDQLAGTRRSAV</sequence>